<gene>
    <name evidence="3" type="ORF">EJN92_03795</name>
</gene>
<name>A0A3S9HQK2_9BURK</name>
<dbReference type="SUPFAM" id="SSF56349">
    <property type="entry name" value="DNA breaking-rejoining enzymes"/>
    <property type="match status" value="1"/>
</dbReference>
<dbReference type="InterPro" id="IPR002104">
    <property type="entry name" value="Integrase_catalytic"/>
</dbReference>
<reference evidence="3 4" key="1">
    <citation type="journal article" date="2011" name="Int. J. Syst. Evol. Microbiol.">
        <title>Description of Undibacterium oligocarboniphilum sp. nov., isolated from purified water, and Undibacterium pigrum strain CCUG 49012 as the type strain of Undibacterium parvum sp. nov., and emended descriptions of the genus Undibacterium and the species Undibacterium pigrum.</title>
        <authorList>
            <person name="Eder W."/>
            <person name="Wanner G."/>
            <person name="Ludwig W."/>
            <person name="Busse H.J."/>
            <person name="Ziemke-Kageler F."/>
            <person name="Lang E."/>
        </authorList>
    </citation>
    <scope>NUCLEOTIDE SEQUENCE [LARGE SCALE GENOMIC DNA]</scope>
    <source>
        <strain evidence="3 4">DSM 23061</strain>
    </source>
</reference>
<dbReference type="GO" id="GO:0015074">
    <property type="term" value="P:DNA integration"/>
    <property type="evidence" value="ECO:0007669"/>
    <property type="project" value="InterPro"/>
</dbReference>
<dbReference type="GO" id="GO:0003677">
    <property type="term" value="F:DNA binding"/>
    <property type="evidence" value="ECO:0007669"/>
    <property type="project" value="InterPro"/>
</dbReference>
<dbReference type="Pfam" id="PF00589">
    <property type="entry name" value="Phage_integrase"/>
    <property type="match status" value="1"/>
</dbReference>
<dbReference type="EMBL" id="CP034464">
    <property type="protein sequence ID" value="AZP14403.1"/>
    <property type="molecule type" value="Genomic_DNA"/>
</dbReference>
<proteinExistence type="predicted"/>
<evidence type="ECO:0000256" key="1">
    <source>
        <dbReference type="ARBA" id="ARBA00023172"/>
    </source>
</evidence>
<keyword evidence="4" id="KW-1185">Reference proteome</keyword>
<organism evidence="3 4">
    <name type="scientific">Undibacterium parvum</name>
    <dbReference type="NCBI Taxonomy" id="401471"/>
    <lineage>
        <taxon>Bacteria</taxon>
        <taxon>Pseudomonadati</taxon>
        <taxon>Pseudomonadota</taxon>
        <taxon>Betaproteobacteria</taxon>
        <taxon>Burkholderiales</taxon>
        <taxon>Oxalobacteraceae</taxon>
        <taxon>Undibacterium</taxon>
    </lineage>
</organism>
<keyword evidence="1" id="KW-0233">DNA recombination</keyword>
<evidence type="ECO:0000313" key="4">
    <source>
        <dbReference type="Proteomes" id="UP000275663"/>
    </source>
</evidence>
<dbReference type="OrthoDB" id="8630841at2"/>
<evidence type="ECO:0000313" key="3">
    <source>
        <dbReference type="EMBL" id="AZP14403.1"/>
    </source>
</evidence>
<dbReference type="Gene3D" id="1.10.443.10">
    <property type="entry name" value="Intergrase catalytic core"/>
    <property type="match status" value="1"/>
</dbReference>
<dbReference type="InterPro" id="IPR011010">
    <property type="entry name" value="DNA_brk_join_enz"/>
</dbReference>
<dbReference type="KEGG" id="upv:EJN92_03795"/>
<dbReference type="AlphaFoldDB" id="A0A3S9HQK2"/>
<dbReference type="InterPro" id="IPR013762">
    <property type="entry name" value="Integrase-like_cat_sf"/>
</dbReference>
<evidence type="ECO:0000259" key="2">
    <source>
        <dbReference type="Pfam" id="PF00589"/>
    </source>
</evidence>
<feature type="domain" description="Tyr recombinase" evidence="2">
    <location>
        <begin position="27"/>
        <end position="97"/>
    </location>
</feature>
<dbReference type="Proteomes" id="UP000275663">
    <property type="component" value="Chromosome"/>
</dbReference>
<protein>
    <recommendedName>
        <fullName evidence="2">Tyr recombinase domain-containing protein</fullName>
    </recommendedName>
</protein>
<accession>A0A3S9HQK2</accession>
<sequence length="107" mass="11562">MLDAYELTSINEGALFRAVSRHDTIVSTKALTPQSVALIVKAAVRRVDGDEAASKVAGHSLRAGYCTEAATVGLQPYQIREQTGHKSDATLARYIRPVAKRKIPSLL</sequence>
<dbReference type="GO" id="GO:0006310">
    <property type="term" value="P:DNA recombination"/>
    <property type="evidence" value="ECO:0007669"/>
    <property type="project" value="UniProtKB-KW"/>
</dbReference>